<dbReference type="PANTHER" id="PTHR46148">
    <property type="entry name" value="CHROMO DOMAIN-CONTAINING PROTEIN"/>
    <property type="match status" value="1"/>
</dbReference>
<dbReference type="PANTHER" id="PTHR46148:SF59">
    <property type="entry name" value="NUCLEOTIDYLTRANSFERASE, RIBONUCLEASE H"/>
    <property type="match status" value="1"/>
</dbReference>
<feature type="compositionally biased region" description="Low complexity" evidence="2">
    <location>
        <begin position="225"/>
        <end position="241"/>
    </location>
</feature>
<comment type="caution">
    <text evidence="3">The sequence shown here is derived from an EMBL/GenBank/DDBJ whole genome shotgun (WGS) entry which is preliminary data.</text>
</comment>
<gene>
    <name evidence="3" type="ORF">Tco_1055155</name>
</gene>
<evidence type="ECO:0000256" key="1">
    <source>
        <dbReference type="SAM" id="Coils"/>
    </source>
</evidence>
<accession>A0ABQ5H161</accession>
<feature type="coiled-coil region" evidence="1">
    <location>
        <begin position="431"/>
        <end position="460"/>
    </location>
</feature>
<feature type="region of interest" description="Disordered" evidence="2">
    <location>
        <begin position="371"/>
        <end position="411"/>
    </location>
</feature>
<feature type="compositionally biased region" description="Low complexity" evidence="2">
    <location>
        <begin position="395"/>
        <end position="406"/>
    </location>
</feature>
<proteinExistence type="predicted"/>
<reference evidence="3" key="2">
    <citation type="submission" date="2022-01" db="EMBL/GenBank/DDBJ databases">
        <authorList>
            <person name="Yamashiro T."/>
            <person name="Shiraishi A."/>
            <person name="Satake H."/>
            <person name="Nakayama K."/>
        </authorList>
    </citation>
    <scope>NUCLEOTIDE SEQUENCE</scope>
</reference>
<name>A0ABQ5H161_9ASTR</name>
<evidence type="ECO:0000313" key="3">
    <source>
        <dbReference type="EMBL" id="GJT80813.1"/>
    </source>
</evidence>
<reference evidence="3" key="1">
    <citation type="journal article" date="2022" name="Int. J. Mol. Sci.">
        <title>Draft Genome of Tanacetum Coccineum: Genomic Comparison of Closely Related Tanacetum-Family Plants.</title>
        <authorList>
            <person name="Yamashiro T."/>
            <person name="Shiraishi A."/>
            <person name="Nakayama K."/>
            <person name="Satake H."/>
        </authorList>
    </citation>
    <scope>NUCLEOTIDE SEQUENCE</scope>
</reference>
<protein>
    <recommendedName>
        <fullName evidence="5">Reverse transcriptase domain-containing protein</fullName>
    </recommendedName>
</protein>
<organism evidence="3 4">
    <name type="scientific">Tanacetum coccineum</name>
    <dbReference type="NCBI Taxonomy" id="301880"/>
    <lineage>
        <taxon>Eukaryota</taxon>
        <taxon>Viridiplantae</taxon>
        <taxon>Streptophyta</taxon>
        <taxon>Embryophyta</taxon>
        <taxon>Tracheophyta</taxon>
        <taxon>Spermatophyta</taxon>
        <taxon>Magnoliopsida</taxon>
        <taxon>eudicotyledons</taxon>
        <taxon>Gunneridae</taxon>
        <taxon>Pentapetalae</taxon>
        <taxon>asterids</taxon>
        <taxon>campanulids</taxon>
        <taxon>Asterales</taxon>
        <taxon>Asteraceae</taxon>
        <taxon>Asteroideae</taxon>
        <taxon>Anthemideae</taxon>
        <taxon>Anthemidinae</taxon>
        <taxon>Tanacetum</taxon>
    </lineage>
</organism>
<sequence length="860" mass="98915">MSIPKFVETHNLVAFLEKPEESNGFEEIIDFLNTSSVQYALTVNLTIYTTCIEQFWIYAKAKTVNGERQIQRPSRQKEELERMGYENLTQNFSSQWKFLIHTILQCLSAKTTAWNEFSSTMASVIICLCHNPNFNFSKYIFDNMMKNLEGGVKFLMYPRFVQVFLDKQVEGMTRHKEVYVTPSHTKKVFANIKRPGKGFSGRVTPIFPTMMIQVLKDMGKDSDSPSDSHSTPIISQPSSSKPQKKKSRRKQRKCSGHSQSWLKRLRKVGSTSRVESSNDVSLGDQLDASKQGRKIADLDADAEVTLVDETQEMNDDNLMFDTDVLEEQEKEVAEKEVPLQFHAPTTAIDEITLAQTLIEIKAAKPKAVTTAATTTTTTRPKARGVVVQEPSEFRTTTSSPQASQPSKTKDKGKAIMIEPEVPLKKKDQVALDEEMARNLEAQLQAELIEEERLARKKEEEANIALIESWENTQAMMEADRLLAERLQTREQEELTDEEKAKLFMEFMEKRRKHFAALRAQEKRNRPPTKTQKRNQMSIYLKHMSGYKYNQLKGRSYDEIQKLFDKEMKRVNSFVPMNSKAQEINGKKDESSSKKKQKTDENEEVEVDNEAKLKMLMVIVKDDDIAIDAIPLATIPLSENEIESPWILSLNFQGQSSEYDVIWVMIEMDDFLVVLADAAECVRDAIGFESTCISRWMVKSERKCLADASLHVPLDEIKVDKTLRFVEKPVEIMDREIRKLKRRKVVLVKVRWNSKRGPEFTWEHEDQMRIKYPQLFVDRVVEPARGLLAGIHGLFSGRNCCLVRRITCGYPWPELEGKRFGMIQERFRSSAWCLRDRMSTPTQVLVEGSDGYAYPVYDLLV</sequence>
<evidence type="ECO:0000313" key="4">
    <source>
        <dbReference type="Proteomes" id="UP001151760"/>
    </source>
</evidence>
<keyword evidence="1" id="KW-0175">Coiled coil</keyword>
<feature type="region of interest" description="Disordered" evidence="2">
    <location>
        <begin position="218"/>
        <end position="285"/>
    </location>
</feature>
<evidence type="ECO:0000256" key="2">
    <source>
        <dbReference type="SAM" id="MobiDB-lite"/>
    </source>
</evidence>
<feature type="region of interest" description="Disordered" evidence="2">
    <location>
        <begin position="574"/>
        <end position="604"/>
    </location>
</feature>
<feature type="compositionally biased region" description="Polar residues" evidence="2">
    <location>
        <begin position="269"/>
        <end position="280"/>
    </location>
</feature>
<evidence type="ECO:0008006" key="5">
    <source>
        <dbReference type="Google" id="ProtNLM"/>
    </source>
</evidence>
<feature type="compositionally biased region" description="Basic residues" evidence="2">
    <location>
        <begin position="242"/>
        <end position="255"/>
    </location>
</feature>
<keyword evidence="4" id="KW-1185">Reference proteome</keyword>
<dbReference type="EMBL" id="BQNB010019027">
    <property type="protein sequence ID" value="GJT80813.1"/>
    <property type="molecule type" value="Genomic_DNA"/>
</dbReference>
<dbReference type="Proteomes" id="UP001151760">
    <property type="component" value="Unassembled WGS sequence"/>
</dbReference>